<evidence type="ECO:0000313" key="5">
    <source>
        <dbReference type="EMBL" id="RHW28006.1"/>
    </source>
</evidence>
<dbReference type="InterPro" id="IPR050557">
    <property type="entry name" value="RTX_toxin/Mannuronan_C5-epim"/>
</dbReference>
<dbReference type="Proteomes" id="UP000283644">
    <property type="component" value="Unassembled WGS sequence"/>
</dbReference>
<dbReference type="AlphaFoldDB" id="A0A417Y629"/>
<dbReference type="InterPro" id="IPR001343">
    <property type="entry name" value="Hemolysn_Ca-bd"/>
</dbReference>
<dbReference type="SUPFAM" id="SSF51120">
    <property type="entry name" value="beta-Roll"/>
    <property type="match status" value="1"/>
</dbReference>
<feature type="region of interest" description="Disordered" evidence="3">
    <location>
        <begin position="234"/>
        <end position="259"/>
    </location>
</feature>
<evidence type="ECO:0000256" key="4">
    <source>
        <dbReference type="SAM" id="SignalP"/>
    </source>
</evidence>
<keyword evidence="4" id="KW-0732">Signal</keyword>
<sequence length="259" mass="26964">MLNRTFRTALTIATAVALVVPATATATAPGDAGERVLAKRWGEITRIDGGLRYRASGHDNRLVMTRYGTRIRFHDRAMRRWVSLPRGCRRVAVARGIAATCRIPVATTPADPLLLEIVPRRGDDRIDGSALGAELRLSVLADDGNDVVFAGAADDFVNGAMGLDRVHGGLGDDWIRTGVGHDIVDGEGGADRLVGTAGDDHLSGGIGEDQLEGGTGNDTLLGGPGSDILLCGAGAGAGTDTTDDDGDLDQPVDCEQVQS</sequence>
<feature type="chain" id="PRO_5039575224" evidence="4">
    <location>
        <begin position="29"/>
        <end position="259"/>
    </location>
</feature>
<proteinExistence type="predicted"/>
<dbReference type="InterPro" id="IPR018511">
    <property type="entry name" value="Hemolysin-typ_Ca-bd_CS"/>
</dbReference>
<dbReference type="RefSeq" id="WP_118923993.1">
    <property type="nucleotide sequence ID" value="NZ_QXGH01000011.1"/>
</dbReference>
<comment type="caution">
    <text evidence="5">The sequence shown here is derived from an EMBL/GenBank/DDBJ whole genome shotgun (WGS) entry which is preliminary data.</text>
</comment>
<dbReference type="OrthoDB" id="3784968at2"/>
<dbReference type="Gene3D" id="2.150.10.10">
    <property type="entry name" value="Serralysin-like metalloprotease, C-terminal"/>
    <property type="match status" value="1"/>
</dbReference>
<evidence type="ECO:0000256" key="3">
    <source>
        <dbReference type="SAM" id="MobiDB-lite"/>
    </source>
</evidence>
<dbReference type="PANTHER" id="PTHR38340">
    <property type="entry name" value="S-LAYER PROTEIN"/>
    <property type="match status" value="1"/>
</dbReference>
<comment type="subcellular location">
    <subcellularLocation>
        <location evidence="1">Secreted</location>
    </subcellularLocation>
</comment>
<evidence type="ECO:0000256" key="2">
    <source>
        <dbReference type="ARBA" id="ARBA00022525"/>
    </source>
</evidence>
<dbReference type="PRINTS" id="PR00313">
    <property type="entry name" value="CABNDNGRPT"/>
</dbReference>
<dbReference type="InterPro" id="IPR011049">
    <property type="entry name" value="Serralysin-like_metalloprot_C"/>
</dbReference>
<feature type="compositionally biased region" description="Acidic residues" evidence="3">
    <location>
        <begin position="241"/>
        <end position="252"/>
    </location>
</feature>
<dbReference type="PANTHER" id="PTHR38340:SF1">
    <property type="entry name" value="S-LAYER PROTEIN"/>
    <property type="match status" value="1"/>
</dbReference>
<dbReference type="GO" id="GO:0005576">
    <property type="term" value="C:extracellular region"/>
    <property type="evidence" value="ECO:0007669"/>
    <property type="project" value="UniProtKB-SubCell"/>
</dbReference>
<dbReference type="GO" id="GO:0005509">
    <property type="term" value="F:calcium ion binding"/>
    <property type="evidence" value="ECO:0007669"/>
    <property type="project" value="InterPro"/>
</dbReference>
<gene>
    <name evidence="5" type="ORF">D0Z08_06925</name>
</gene>
<dbReference type="PROSITE" id="PS00330">
    <property type="entry name" value="HEMOLYSIN_CALCIUM"/>
    <property type="match status" value="3"/>
</dbReference>
<name>A0A417Y629_9ACTN</name>
<reference evidence="5 6" key="1">
    <citation type="submission" date="2018-09" db="EMBL/GenBank/DDBJ databases">
        <title>Genome sequencing of Nocardioides immobilis CCTCC AB 2017083 for comparison to Nocardioides silvaticus.</title>
        <authorList>
            <person name="Li C."/>
            <person name="Wang G."/>
        </authorList>
    </citation>
    <scope>NUCLEOTIDE SEQUENCE [LARGE SCALE GENOMIC DNA]</scope>
    <source>
        <strain evidence="5 6">CCTCC AB 2017083</strain>
    </source>
</reference>
<dbReference type="EMBL" id="QXGH01000011">
    <property type="protein sequence ID" value="RHW28006.1"/>
    <property type="molecule type" value="Genomic_DNA"/>
</dbReference>
<keyword evidence="6" id="KW-1185">Reference proteome</keyword>
<evidence type="ECO:0000313" key="6">
    <source>
        <dbReference type="Proteomes" id="UP000283644"/>
    </source>
</evidence>
<accession>A0A417Y629</accession>
<feature type="signal peptide" evidence="4">
    <location>
        <begin position="1"/>
        <end position="28"/>
    </location>
</feature>
<evidence type="ECO:0000256" key="1">
    <source>
        <dbReference type="ARBA" id="ARBA00004613"/>
    </source>
</evidence>
<organism evidence="5 6">
    <name type="scientific">Nocardioides immobilis</name>
    <dbReference type="NCBI Taxonomy" id="2049295"/>
    <lineage>
        <taxon>Bacteria</taxon>
        <taxon>Bacillati</taxon>
        <taxon>Actinomycetota</taxon>
        <taxon>Actinomycetes</taxon>
        <taxon>Propionibacteriales</taxon>
        <taxon>Nocardioidaceae</taxon>
        <taxon>Nocardioides</taxon>
    </lineage>
</organism>
<keyword evidence="2" id="KW-0964">Secreted</keyword>
<dbReference type="Pfam" id="PF00353">
    <property type="entry name" value="HemolysinCabind"/>
    <property type="match status" value="2"/>
</dbReference>
<protein>
    <submittedName>
        <fullName evidence="5">Calcium-binding protein</fullName>
    </submittedName>
</protein>